<evidence type="ECO:0000313" key="3">
    <source>
        <dbReference type="Proteomes" id="UP001139289"/>
    </source>
</evidence>
<dbReference type="PANTHER" id="PTHR39173:SF1">
    <property type="entry name" value="ACETYLTRANSFERASE"/>
    <property type="match status" value="1"/>
</dbReference>
<feature type="domain" description="N-acetyltransferase" evidence="1">
    <location>
        <begin position="1"/>
        <end position="176"/>
    </location>
</feature>
<dbReference type="GO" id="GO:0016747">
    <property type="term" value="F:acyltransferase activity, transferring groups other than amino-acyl groups"/>
    <property type="evidence" value="ECO:0007669"/>
    <property type="project" value="InterPro"/>
</dbReference>
<sequence length="176" mass="19473">MTIALTRPTADLYDSWAAAVDEFGGIHIDGSGMTAPTDSERGTFDELLTKARELADTSIPAPDGRVHNDLFWITDDGEVVGFVSFRHELNEWLRHFGGHIGYSVRPTRRRQGYAHAGLALAMDRARELGLESVMLTCDDDNAGSYRTIEGAGGVLQDVVDAAEQGHPRLRRYWIEL</sequence>
<evidence type="ECO:0000259" key="1">
    <source>
        <dbReference type="PROSITE" id="PS51186"/>
    </source>
</evidence>
<dbReference type="AlphaFoldDB" id="A0A9X1LN01"/>
<dbReference type="Pfam" id="PF00583">
    <property type="entry name" value="Acetyltransf_1"/>
    <property type="match status" value="1"/>
</dbReference>
<comment type="caution">
    <text evidence="2">The sequence shown here is derived from an EMBL/GenBank/DDBJ whole genome shotgun (WGS) entry which is preliminary data.</text>
</comment>
<dbReference type="InterPro" id="IPR016181">
    <property type="entry name" value="Acyl_CoA_acyltransferase"/>
</dbReference>
<dbReference type="PANTHER" id="PTHR39173">
    <property type="entry name" value="ACETYLTRANSFERASE"/>
    <property type="match status" value="1"/>
</dbReference>
<protein>
    <submittedName>
        <fullName evidence="2">GNAT family N-acetyltransferase</fullName>
        <ecNumber evidence="2">2.3.1.-</ecNumber>
    </submittedName>
</protein>
<accession>A0A9X1LN01</accession>
<evidence type="ECO:0000313" key="2">
    <source>
        <dbReference type="EMBL" id="MCC2028675.1"/>
    </source>
</evidence>
<dbReference type="SUPFAM" id="SSF55729">
    <property type="entry name" value="Acyl-CoA N-acyltransferases (Nat)"/>
    <property type="match status" value="1"/>
</dbReference>
<keyword evidence="2" id="KW-0808">Transferase</keyword>
<dbReference type="InterPro" id="IPR000182">
    <property type="entry name" value="GNAT_dom"/>
</dbReference>
<name>A0A9X1LN01_9MICO</name>
<organism evidence="2 3">
    <name type="scientific">Microbacterium tenebrionis</name>
    <dbReference type="NCBI Taxonomy" id="2830665"/>
    <lineage>
        <taxon>Bacteria</taxon>
        <taxon>Bacillati</taxon>
        <taxon>Actinomycetota</taxon>
        <taxon>Actinomycetes</taxon>
        <taxon>Micrococcales</taxon>
        <taxon>Microbacteriaceae</taxon>
        <taxon>Microbacterium</taxon>
    </lineage>
</organism>
<gene>
    <name evidence="2" type="ORF">KEC56_03930</name>
</gene>
<dbReference type="Gene3D" id="3.40.630.30">
    <property type="match status" value="1"/>
</dbReference>
<dbReference type="CDD" id="cd04301">
    <property type="entry name" value="NAT_SF"/>
    <property type="match status" value="1"/>
</dbReference>
<proteinExistence type="predicted"/>
<dbReference type="EC" id="2.3.1.-" evidence="2"/>
<reference evidence="2" key="1">
    <citation type="submission" date="2021-04" db="EMBL/GenBank/DDBJ databases">
        <title>Microbacterium tenobrionis sp. nov. and Microbacterium allomyrinae sp. nov., isolated from larvae of Tenobrio molitor and Allomyrina dichotoma, respectively.</title>
        <authorList>
            <person name="Lee S.D."/>
        </authorList>
    </citation>
    <scope>NUCLEOTIDE SEQUENCE</scope>
    <source>
        <strain evidence="2">YMB-B2</strain>
    </source>
</reference>
<keyword evidence="3" id="KW-1185">Reference proteome</keyword>
<dbReference type="Proteomes" id="UP001139289">
    <property type="component" value="Unassembled WGS sequence"/>
</dbReference>
<dbReference type="EMBL" id="JAGTTM010000001">
    <property type="protein sequence ID" value="MCC2028675.1"/>
    <property type="molecule type" value="Genomic_DNA"/>
</dbReference>
<keyword evidence="2" id="KW-0012">Acyltransferase</keyword>
<dbReference type="PROSITE" id="PS51186">
    <property type="entry name" value="GNAT"/>
    <property type="match status" value="1"/>
</dbReference>
<dbReference type="RefSeq" id="WP_227529889.1">
    <property type="nucleotide sequence ID" value="NZ_JAGTTM010000001.1"/>
</dbReference>